<evidence type="ECO:0000313" key="1">
    <source>
        <dbReference type="EMBL" id="KAI3709757.1"/>
    </source>
</evidence>
<accession>A0ACB9AHX9</accession>
<reference evidence="2" key="1">
    <citation type="journal article" date="2022" name="Mol. Ecol. Resour.">
        <title>The genomes of chicory, endive, great burdock and yacon provide insights into Asteraceae palaeo-polyploidization history and plant inulin production.</title>
        <authorList>
            <person name="Fan W."/>
            <person name="Wang S."/>
            <person name="Wang H."/>
            <person name="Wang A."/>
            <person name="Jiang F."/>
            <person name="Liu H."/>
            <person name="Zhao H."/>
            <person name="Xu D."/>
            <person name="Zhang Y."/>
        </authorList>
    </citation>
    <scope>NUCLEOTIDE SEQUENCE [LARGE SCALE GENOMIC DNA]</scope>
    <source>
        <strain evidence="2">cv. Punajuju</strain>
    </source>
</reference>
<keyword evidence="2" id="KW-1185">Reference proteome</keyword>
<gene>
    <name evidence="1" type="ORF">L2E82_39523</name>
</gene>
<proteinExistence type="predicted"/>
<sequence>MYPFERLLHELKKDVKNKARVEGSIANAYLVREASIFCSHYFEPSVHTRNRKVPRNDDGGAEDDDEEKLAIFTYPGRPYGKLKSRRLNDQEFDAAHSYILVNEEKVQPYLNEYETMLKELIPDISEQDLAAEVDKSFASWFENYVLLQKKRWGHDPTHHELFLYTHTKNHDGETFLVDKAKKIHDDFKERCEQLEAIGEEIDDNQLFYDTVGGHDRKKRLYGFGSYGKSIGYSKGSSETYHSSDNNIDKETKEEIEKLKELVETQHEQYEDIHQKYEDVQKKYEDAQQKNVDVQEKFEQQLAQAMNVINSLSEHVKTFINQ</sequence>
<dbReference type="Proteomes" id="UP001055811">
    <property type="component" value="Linkage Group LG07"/>
</dbReference>
<reference evidence="1 2" key="2">
    <citation type="journal article" date="2022" name="Mol. Ecol. Resour.">
        <title>The genomes of chicory, endive, great burdock and yacon provide insights into Asteraceae paleo-polyploidization history and plant inulin production.</title>
        <authorList>
            <person name="Fan W."/>
            <person name="Wang S."/>
            <person name="Wang H."/>
            <person name="Wang A."/>
            <person name="Jiang F."/>
            <person name="Liu H."/>
            <person name="Zhao H."/>
            <person name="Xu D."/>
            <person name="Zhang Y."/>
        </authorList>
    </citation>
    <scope>NUCLEOTIDE SEQUENCE [LARGE SCALE GENOMIC DNA]</scope>
    <source>
        <strain evidence="2">cv. Punajuju</strain>
        <tissue evidence="1">Leaves</tissue>
    </source>
</reference>
<name>A0ACB9AHX9_CICIN</name>
<dbReference type="EMBL" id="CM042015">
    <property type="protein sequence ID" value="KAI3709757.1"/>
    <property type="molecule type" value="Genomic_DNA"/>
</dbReference>
<organism evidence="1 2">
    <name type="scientific">Cichorium intybus</name>
    <name type="common">Chicory</name>
    <dbReference type="NCBI Taxonomy" id="13427"/>
    <lineage>
        <taxon>Eukaryota</taxon>
        <taxon>Viridiplantae</taxon>
        <taxon>Streptophyta</taxon>
        <taxon>Embryophyta</taxon>
        <taxon>Tracheophyta</taxon>
        <taxon>Spermatophyta</taxon>
        <taxon>Magnoliopsida</taxon>
        <taxon>eudicotyledons</taxon>
        <taxon>Gunneridae</taxon>
        <taxon>Pentapetalae</taxon>
        <taxon>asterids</taxon>
        <taxon>campanulids</taxon>
        <taxon>Asterales</taxon>
        <taxon>Asteraceae</taxon>
        <taxon>Cichorioideae</taxon>
        <taxon>Cichorieae</taxon>
        <taxon>Cichoriinae</taxon>
        <taxon>Cichorium</taxon>
    </lineage>
</organism>
<protein>
    <submittedName>
        <fullName evidence="1">Uncharacterized protein</fullName>
    </submittedName>
</protein>
<evidence type="ECO:0000313" key="2">
    <source>
        <dbReference type="Proteomes" id="UP001055811"/>
    </source>
</evidence>
<comment type="caution">
    <text evidence="1">The sequence shown here is derived from an EMBL/GenBank/DDBJ whole genome shotgun (WGS) entry which is preliminary data.</text>
</comment>